<dbReference type="InterPro" id="IPR014710">
    <property type="entry name" value="RmlC-like_jellyroll"/>
</dbReference>
<evidence type="ECO:0000313" key="2">
    <source>
        <dbReference type="EMBL" id="RNF08452.1"/>
    </source>
</evidence>
<organism evidence="2 3">
    <name type="scientific">Trypanosoma rangeli</name>
    <dbReference type="NCBI Taxonomy" id="5698"/>
    <lineage>
        <taxon>Eukaryota</taxon>
        <taxon>Discoba</taxon>
        <taxon>Euglenozoa</taxon>
        <taxon>Kinetoplastea</taxon>
        <taxon>Metakinetoplastina</taxon>
        <taxon>Trypanosomatida</taxon>
        <taxon>Trypanosomatidae</taxon>
        <taxon>Trypanosoma</taxon>
        <taxon>Herpetosoma</taxon>
    </lineage>
</organism>
<dbReference type="EMBL" id="MKGL01000066">
    <property type="protein sequence ID" value="RNF08452.1"/>
    <property type="molecule type" value="Genomic_DNA"/>
</dbReference>
<dbReference type="OrthoDB" id="417078at2759"/>
<dbReference type="RefSeq" id="XP_029240408.1">
    <property type="nucleotide sequence ID" value="XM_029379746.1"/>
</dbReference>
<dbReference type="AlphaFoldDB" id="A0A3R7MUV2"/>
<dbReference type="Gene3D" id="2.60.120.10">
    <property type="entry name" value="Jelly Rolls"/>
    <property type="match status" value="1"/>
</dbReference>
<proteinExistence type="predicted"/>
<dbReference type="InterPro" id="IPR018490">
    <property type="entry name" value="cNMP-bd_dom_sf"/>
</dbReference>
<reference evidence="2 3" key="1">
    <citation type="journal article" date="2018" name="BMC Genomics">
        <title>Genomic comparison of Trypanosoma conorhini and Trypanosoma rangeli to Trypanosoma cruzi strains of high and low virulence.</title>
        <authorList>
            <person name="Bradwell K.R."/>
            <person name="Koparde V.N."/>
            <person name="Matveyev A.V."/>
            <person name="Serrano M.G."/>
            <person name="Alves J.M."/>
            <person name="Parikh H."/>
            <person name="Huang B."/>
            <person name="Lee V."/>
            <person name="Espinosa-Alvarez O."/>
            <person name="Ortiz P.A."/>
            <person name="Costa-Martins A.G."/>
            <person name="Teixeira M.M."/>
            <person name="Buck G.A."/>
        </authorList>
    </citation>
    <scope>NUCLEOTIDE SEQUENCE [LARGE SCALE GENOMIC DNA]</scope>
    <source>
        <strain evidence="2 3">AM80</strain>
    </source>
</reference>
<comment type="caution">
    <text evidence="2">The sequence shown here is derived from an EMBL/GenBank/DDBJ whole genome shotgun (WGS) entry which is preliminary data.</text>
</comment>
<feature type="domain" description="Cyclic nucleotide-binding" evidence="1">
    <location>
        <begin position="23"/>
        <end position="55"/>
    </location>
</feature>
<gene>
    <name evidence="2" type="ORF">TraAM80_02755</name>
</gene>
<evidence type="ECO:0000313" key="3">
    <source>
        <dbReference type="Proteomes" id="UP000283634"/>
    </source>
</evidence>
<dbReference type="GeneID" id="40326688"/>
<dbReference type="SUPFAM" id="SSF51206">
    <property type="entry name" value="cAMP-binding domain-like"/>
    <property type="match status" value="1"/>
</dbReference>
<keyword evidence="3" id="KW-1185">Reference proteome</keyword>
<protein>
    <recommendedName>
        <fullName evidence="1">Cyclic nucleotide-binding domain-containing protein</fullName>
    </recommendedName>
</protein>
<evidence type="ECO:0000259" key="1">
    <source>
        <dbReference type="PROSITE" id="PS50042"/>
    </source>
</evidence>
<accession>A0A3R7MUV2</accession>
<sequence>MNMSAAPMDPPLPPPPHTRLVELGTLREGEFFGELGLLNHDVDWKPDVERVRSETYWQSALRSALHAPVNYEALDDNMSWCSTKCNTDNYSLQSRVSSSKRREGAFPPASLQRQASVYTKTPCVLYMLTHESCRYLFGEQEYAQLKEFAKGYPSGENIEEQYERQRKWSKYRKALVKDVVMDSASFIRQTSKLPPLRFQ</sequence>
<dbReference type="Proteomes" id="UP000283634">
    <property type="component" value="Unassembled WGS sequence"/>
</dbReference>
<dbReference type="VEuPathDB" id="TriTrypDB:TRSC58_05061"/>
<dbReference type="PROSITE" id="PS50042">
    <property type="entry name" value="CNMP_BINDING_3"/>
    <property type="match status" value="1"/>
</dbReference>
<dbReference type="InterPro" id="IPR000595">
    <property type="entry name" value="cNMP-bd_dom"/>
</dbReference>
<name>A0A3R7MUV2_TRYRA</name>